<dbReference type="PROSITE" id="PS00455">
    <property type="entry name" value="AMP_BINDING"/>
    <property type="match status" value="1"/>
</dbReference>
<evidence type="ECO:0000313" key="6">
    <source>
        <dbReference type="EMBL" id="WNO06400.1"/>
    </source>
</evidence>
<organism evidence="6 7">
    <name type="scientific">Rhodoferax mekongensis</name>
    <dbReference type="NCBI Taxonomy" id="3068341"/>
    <lineage>
        <taxon>Bacteria</taxon>
        <taxon>Pseudomonadati</taxon>
        <taxon>Pseudomonadota</taxon>
        <taxon>Betaproteobacteria</taxon>
        <taxon>Burkholderiales</taxon>
        <taxon>Comamonadaceae</taxon>
        <taxon>Rhodoferax</taxon>
    </lineage>
</organism>
<dbReference type="InterPro" id="IPR020845">
    <property type="entry name" value="AMP-binding_CS"/>
</dbReference>
<feature type="region of interest" description="Disordered" evidence="4">
    <location>
        <begin position="346"/>
        <end position="379"/>
    </location>
</feature>
<dbReference type="PANTHER" id="PTHR43272:SF32">
    <property type="entry name" value="AMP-DEPENDENT SYNTHETASE_LIGASE DOMAIN-CONTAINING PROTEIN"/>
    <property type="match status" value="1"/>
</dbReference>
<dbReference type="Pfam" id="PF23562">
    <property type="entry name" value="AMP-binding_C_3"/>
    <property type="match status" value="1"/>
</dbReference>
<sequence>MTPITVQPADLPLACLYRWERERPNEIYLSQPMSGGQVLEITWAQAARQVRCMAQWLQAQGWPAGSRVAIIGKNSAHWILADMAIAMAGYVSVPIYPTFNGESLSYILLHSESKALFVGKMDDIANLRTGVPPELPLIALPLAPNMHAHQWLELVSATSPLAASPEPAGENTSTIIYTSGTTGKPKGVVHTFNSMAWGVSCATRRFPMSSADRYISYLPLAHVAERMLIEQASLRYGGHIFFAESLDTFLQDLQRARPTIFFSVPRLWVKFQQGVLGKVPARKLRTLLSLPVISTLVRRKILKGLGLDQCRIAAGGAAPMPADVLQWYRNLGLDLVEVYGMTENSGVSHSTLPGSRQTGSVGKPYDGVESRTDTDSGEIQMRSPGLMKAYYREPELTAETFTPDGWLRTGDKGHMDREGYLSITGRVKDMFKTSKGKYIAPAPIEDKLVTHSSIEACAVTGANFAQPFALVMLSPEALELSKTLEGRNTLERALEMHLHDVNQQLEPHEKLDFLAAVTTTWTAENGMVTPTLKVKRPCIETAYGPSFERWSHMKKGVVWADSPA</sequence>
<dbReference type="Proteomes" id="UP001302257">
    <property type="component" value="Chromosome"/>
</dbReference>
<name>A0ABZ0B3V3_9BURK</name>
<dbReference type="EMBL" id="CP132507">
    <property type="protein sequence ID" value="WNO06400.1"/>
    <property type="molecule type" value="Genomic_DNA"/>
</dbReference>
<evidence type="ECO:0000259" key="5">
    <source>
        <dbReference type="Pfam" id="PF00501"/>
    </source>
</evidence>
<keyword evidence="3" id="KW-0443">Lipid metabolism</keyword>
<dbReference type="Pfam" id="PF00501">
    <property type="entry name" value="AMP-binding"/>
    <property type="match status" value="1"/>
</dbReference>
<dbReference type="SUPFAM" id="SSF56801">
    <property type="entry name" value="Acetyl-CoA synthetase-like"/>
    <property type="match status" value="1"/>
</dbReference>
<keyword evidence="7" id="KW-1185">Reference proteome</keyword>
<evidence type="ECO:0000256" key="4">
    <source>
        <dbReference type="SAM" id="MobiDB-lite"/>
    </source>
</evidence>
<proteinExistence type="predicted"/>
<reference evidence="6 7" key="1">
    <citation type="submission" date="2023-08" db="EMBL/GenBank/DDBJ databases">
        <title>Rhodoferax potami sp. nov. and Rhodoferax mekongensis sp. nov., isolated from the Mekong River in Thailand.</title>
        <authorList>
            <person name="Kitikhun S."/>
            <person name="Charoenyingcharoen P."/>
            <person name="Siriarchawattana P."/>
            <person name="Likhitrattanapisal S."/>
            <person name="Nilsakha T."/>
            <person name="Chanpet A."/>
            <person name="Rattanawaree P."/>
            <person name="Ingsriswang S."/>
        </authorList>
    </citation>
    <scope>NUCLEOTIDE SEQUENCE [LARGE SCALE GENOMIC DNA]</scope>
    <source>
        <strain evidence="6 7">TBRC 17307</strain>
    </source>
</reference>
<feature type="domain" description="AMP-dependent synthetase/ligase" evidence="5">
    <location>
        <begin position="21"/>
        <end position="391"/>
    </location>
</feature>
<dbReference type="RefSeq" id="WP_313869103.1">
    <property type="nucleotide sequence ID" value="NZ_CP132507.1"/>
</dbReference>
<dbReference type="InterPro" id="IPR000873">
    <property type="entry name" value="AMP-dep_synth/lig_dom"/>
</dbReference>
<evidence type="ECO:0000256" key="1">
    <source>
        <dbReference type="ARBA" id="ARBA00022598"/>
    </source>
</evidence>
<keyword evidence="2" id="KW-0276">Fatty acid metabolism</keyword>
<dbReference type="PANTHER" id="PTHR43272">
    <property type="entry name" value="LONG-CHAIN-FATTY-ACID--COA LIGASE"/>
    <property type="match status" value="1"/>
</dbReference>
<feature type="compositionally biased region" description="Polar residues" evidence="4">
    <location>
        <begin position="346"/>
        <end position="360"/>
    </location>
</feature>
<dbReference type="InterPro" id="IPR042099">
    <property type="entry name" value="ANL_N_sf"/>
</dbReference>
<evidence type="ECO:0000256" key="3">
    <source>
        <dbReference type="ARBA" id="ARBA00023098"/>
    </source>
</evidence>
<evidence type="ECO:0000256" key="2">
    <source>
        <dbReference type="ARBA" id="ARBA00022832"/>
    </source>
</evidence>
<accession>A0ABZ0B3V3</accession>
<dbReference type="Gene3D" id="3.40.50.12780">
    <property type="entry name" value="N-terminal domain of ligase-like"/>
    <property type="match status" value="1"/>
</dbReference>
<protein>
    <submittedName>
        <fullName evidence="6">AMP-binding protein</fullName>
    </submittedName>
</protein>
<evidence type="ECO:0000313" key="7">
    <source>
        <dbReference type="Proteomes" id="UP001302257"/>
    </source>
</evidence>
<keyword evidence="1" id="KW-0436">Ligase</keyword>
<gene>
    <name evidence="6" type="ORF">RAN89_08230</name>
</gene>